<gene>
    <name evidence="1" type="ORF">MENT_LOCUS2550</name>
</gene>
<accession>A0A6V7TSB2</accession>
<organism evidence="1 2">
    <name type="scientific">Meloidogyne enterolobii</name>
    <name type="common">Root-knot nematode worm</name>
    <name type="synonym">Meloidogyne mayaguensis</name>
    <dbReference type="NCBI Taxonomy" id="390850"/>
    <lineage>
        <taxon>Eukaryota</taxon>
        <taxon>Metazoa</taxon>
        <taxon>Ecdysozoa</taxon>
        <taxon>Nematoda</taxon>
        <taxon>Chromadorea</taxon>
        <taxon>Rhabditida</taxon>
        <taxon>Tylenchina</taxon>
        <taxon>Tylenchomorpha</taxon>
        <taxon>Tylenchoidea</taxon>
        <taxon>Meloidogynidae</taxon>
        <taxon>Meloidogyninae</taxon>
        <taxon>Meloidogyne</taxon>
    </lineage>
</organism>
<dbReference type="AlphaFoldDB" id="A0A6V7TSB2"/>
<evidence type="ECO:0000313" key="1">
    <source>
        <dbReference type="EMBL" id="CAD2129305.1"/>
    </source>
</evidence>
<proteinExistence type="predicted"/>
<name>A0A6V7TSB2_MELEN</name>
<reference evidence="1 2" key="1">
    <citation type="submission" date="2020-08" db="EMBL/GenBank/DDBJ databases">
        <authorList>
            <person name="Koutsovoulos G."/>
            <person name="Danchin GJ E."/>
        </authorList>
    </citation>
    <scope>NUCLEOTIDE SEQUENCE [LARGE SCALE GENOMIC DNA]</scope>
</reference>
<sequence length="54" mass="6492">MAKKGRKLFRKNLKSLELRQGWAGPERIRKTEHQEEDNQHISVSDHEYKKSLLF</sequence>
<protein>
    <submittedName>
        <fullName evidence="1">Uncharacterized protein</fullName>
    </submittedName>
</protein>
<dbReference type="Proteomes" id="UP000580250">
    <property type="component" value="Unassembled WGS sequence"/>
</dbReference>
<evidence type="ECO:0000313" key="2">
    <source>
        <dbReference type="Proteomes" id="UP000580250"/>
    </source>
</evidence>
<comment type="caution">
    <text evidence="1">The sequence shown here is derived from an EMBL/GenBank/DDBJ whole genome shotgun (WGS) entry which is preliminary data.</text>
</comment>
<dbReference type="EMBL" id="CAJEWN010000008">
    <property type="protein sequence ID" value="CAD2129305.1"/>
    <property type="molecule type" value="Genomic_DNA"/>
</dbReference>